<dbReference type="Pfam" id="PF00400">
    <property type="entry name" value="WD40"/>
    <property type="match status" value="3"/>
</dbReference>
<dbReference type="AlphaFoldDB" id="A0A9P4MB59"/>
<accession>A0A9P4MB59</accession>
<evidence type="ECO:0000256" key="5">
    <source>
        <dbReference type="ARBA" id="ARBA00038344"/>
    </source>
</evidence>
<dbReference type="Gene3D" id="2.130.10.10">
    <property type="entry name" value="YVTN repeat-like/Quinoprotein amine dehydrogenase"/>
    <property type="match status" value="3"/>
</dbReference>
<dbReference type="PROSITE" id="PS50294">
    <property type="entry name" value="WD_REPEATS_REGION"/>
    <property type="match status" value="3"/>
</dbReference>
<evidence type="ECO:0000256" key="7">
    <source>
        <dbReference type="SAM" id="MobiDB-lite"/>
    </source>
</evidence>
<organism evidence="8 9">
    <name type="scientific">Rhizodiscina lignyota</name>
    <dbReference type="NCBI Taxonomy" id="1504668"/>
    <lineage>
        <taxon>Eukaryota</taxon>
        <taxon>Fungi</taxon>
        <taxon>Dikarya</taxon>
        <taxon>Ascomycota</taxon>
        <taxon>Pezizomycotina</taxon>
        <taxon>Dothideomycetes</taxon>
        <taxon>Pleosporomycetidae</taxon>
        <taxon>Aulographales</taxon>
        <taxon>Rhizodiscinaceae</taxon>
        <taxon>Rhizodiscina</taxon>
    </lineage>
</organism>
<dbReference type="PANTHER" id="PTHR22852">
    <property type="entry name" value="LETHAL 2 DENTICLELESS PROTEIN RETINOIC ACID-REGULATED NUCLEAR MATRIX-ASSOCIATED PROTEIN"/>
    <property type="match status" value="1"/>
</dbReference>
<dbReference type="SMART" id="SM00320">
    <property type="entry name" value="WD40"/>
    <property type="match status" value="5"/>
</dbReference>
<comment type="similarity">
    <text evidence="5">Belongs to the WD repeat cdt2 family.</text>
</comment>
<evidence type="ECO:0000256" key="3">
    <source>
        <dbReference type="ARBA" id="ARBA00022737"/>
    </source>
</evidence>
<dbReference type="OrthoDB" id="2096344at2759"/>
<feature type="repeat" description="WD" evidence="6">
    <location>
        <begin position="259"/>
        <end position="300"/>
    </location>
</feature>
<feature type="repeat" description="WD" evidence="6">
    <location>
        <begin position="301"/>
        <end position="336"/>
    </location>
</feature>
<evidence type="ECO:0000256" key="4">
    <source>
        <dbReference type="ARBA" id="ARBA00022786"/>
    </source>
</evidence>
<dbReference type="InterPro" id="IPR015943">
    <property type="entry name" value="WD40/YVTN_repeat-like_dom_sf"/>
</dbReference>
<dbReference type="SUPFAM" id="SSF50978">
    <property type="entry name" value="WD40 repeat-like"/>
    <property type="match status" value="1"/>
</dbReference>
<dbReference type="InterPro" id="IPR001680">
    <property type="entry name" value="WD40_rpt"/>
</dbReference>
<gene>
    <name evidence="8" type="ORF">NA57DRAFT_28290</name>
</gene>
<evidence type="ECO:0000256" key="6">
    <source>
        <dbReference type="PROSITE-ProRule" id="PRU00221"/>
    </source>
</evidence>
<comment type="caution">
    <text evidence="8">The sequence shown here is derived from an EMBL/GenBank/DDBJ whole genome shotgun (WGS) entry which is preliminary data.</text>
</comment>
<name>A0A9P4MB59_9PEZI</name>
<evidence type="ECO:0000313" key="9">
    <source>
        <dbReference type="Proteomes" id="UP000799772"/>
    </source>
</evidence>
<feature type="non-terminal residue" evidence="8">
    <location>
        <position position="702"/>
    </location>
</feature>
<evidence type="ECO:0000256" key="1">
    <source>
        <dbReference type="ARBA" id="ARBA00004906"/>
    </source>
</evidence>
<evidence type="ECO:0000256" key="2">
    <source>
        <dbReference type="ARBA" id="ARBA00022574"/>
    </source>
</evidence>
<feature type="region of interest" description="Disordered" evidence="7">
    <location>
        <begin position="573"/>
        <end position="606"/>
    </location>
</feature>
<feature type="repeat" description="WD" evidence="6">
    <location>
        <begin position="636"/>
        <end position="667"/>
    </location>
</feature>
<feature type="compositionally biased region" description="Polar residues" evidence="7">
    <location>
        <begin position="33"/>
        <end position="43"/>
    </location>
</feature>
<feature type="compositionally biased region" description="Polar residues" evidence="7">
    <location>
        <begin position="591"/>
        <end position="604"/>
    </location>
</feature>
<keyword evidence="9" id="KW-1185">Reference proteome</keyword>
<dbReference type="PROSITE" id="PS50082">
    <property type="entry name" value="WD_REPEATS_2"/>
    <property type="match status" value="3"/>
</dbReference>
<feature type="compositionally biased region" description="Low complexity" evidence="7">
    <location>
        <begin position="57"/>
        <end position="73"/>
    </location>
</feature>
<dbReference type="InterPro" id="IPR036322">
    <property type="entry name" value="WD40_repeat_dom_sf"/>
</dbReference>
<dbReference type="PANTHER" id="PTHR22852:SF0">
    <property type="entry name" value="DENTICLELESS PROTEIN HOMOLOG"/>
    <property type="match status" value="1"/>
</dbReference>
<reference evidence="8" key="1">
    <citation type="journal article" date="2020" name="Stud. Mycol.">
        <title>101 Dothideomycetes genomes: a test case for predicting lifestyles and emergence of pathogens.</title>
        <authorList>
            <person name="Haridas S."/>
            <person name="Albert R."/>
            <person name="Binder M."/>
            <person name="Bloem J."/>
            <person name="Labutti K."/>
            <person name="Salamov A."/>
            <person name="Andreopoulos B."/>
            <person name="Baker S."/>
            <person name="Barry K."/>
            <person name="Bills G."/>
            <person name="Bluhm B."/>
            <person name="Cannon C."/>
            <person name="Castanera R."/>
            <person name="Culley D."/>
            <person name="Daum C."/>
            <person name="Ezra D."/>
            <person name="Gonzalez J."/>
            <person name="Henrissat B."/>
            <person name="Kuo A."/>
            <person name="Liang C."/>
            <person name="Lipzen A."/>
            <person name="Lutzoni F."/>
            <person name="Magnuson J."/>
            <person name="Mondo S."/>
            <person name="Nolan M."/>
            <person name="Ohm R."/>
            <person name="Pangilinan J."/>
            <person name="Park H.-J."/>
            <person name="Ramirez L."/>
            <person name="Alfaro M."/>
            <person name="Sun H."/>
            <person name="Tritt A."/>
            <person name="Yoshinaga Y."/>
            <person name="Zwiers L.-H."/>
            <person name="Turgeon B."/>
            <person name="Goodwin S."/>
            <person name="Spatafora J."/>
            <person name="Crous P."/>
            <person name="Grigoriev I."/>
        </authorList>
    </citation>
    <scope>NUCLEOTIDE SEQUENCE</scope>
    <source>
        <strain evidence="8">CBS 133067</strain>
    </source>
</reference>
<feature type="compositionally biased region" description="Acidic residues" evidence="7">
    <location>
        <begin position="579"/>
        <end position="589"/>
    </location>
</feature>
<keyword evidence="3" id="KW-0677">Repeat</keyword>
<feature type="compositionally biased region" description="Polar residues" evidence="7">
    <location>
        <begin position="86"/>
        <end position="96"/>
    </location>
</feature>
<dbReference type="GO" id="GO:0005634">
    <property type="term" value="C:nucleus"/>
    <property type="evidence" value="ECO:0007669"/>
    <property type="project" value="TreeGrafter"/>
</dbReference>
<dbReference type="InterPro" id="IPR019775">
    <property type="entry name" value="WD40_repeat_CS"/>
</dbReference>
<feature type="region of interest" description="Disordered" evidence="7">
    <location>
        <begin position="1"/>
        <end position="125"/>
    </location>
</feature>
<dbReference type="EMBL" id="ML978121">
    <property type="protein sequence ID" value="KAF2104773.1"/>
    <property type="molecule type" value="Genomic_DNA"/>
</dbReference>
<comment type="pathway">
    <text evidence="1">Protein modification; protein ubiquitination.</text>
</comment>
<dbReference type="PROSITE" id="PS00678">
    <property type="entry name" value="WD_REPEATS_1"/>
    <property type="match status" value="1"/>
</dbReference>
<sequence length="702" mass="77158">SSSPPSMPASRTSRKPKKPPPITPKRFNRFFTPRTSASMSSSRALGKSGRQLRDITRSGANRRSGSGASNSSALGKRTLFEDIDTNQDTVQTPQLSSRKRRKGLATPESSPLQSSPLRRRGSNGSDISVFEDIEEEIEAGSDNRIISNSLLSEPVFPKPVRRAKCLGVNGRIVSRSFGGASALGRGMKQDHCSGWGHQTTNFYSEPGYRYPFQSPYLPFCVASGNCNDLIAVGDEFGGIMCLNSTMTNSQNQVHTPLHLNSHSNAVMDIAFSPDDALLASASGDQQVHITDLTTSKIKFVLSGHISTVRQVRFQPGNNNVLATSGRDGNVLFWDLRCSGRREVIQLRDPSTGGLLRFEKPLHLNTYNTIPDAHAEVKPLQQVLPPQTKSRDIPPPGILVGRRGDISITSIAFLGQGREHLLLTGSEASTSVRLWDIRGRCTRYNVPTPISYTALPDAHSAHRHYGINSILLNSDESRFYTLSRDSTIYAYSTSHLILGSAPELSISPSSTPQYRSTGKTGLGPIYGFRHPRFHATSFYVKAALRKATDSQPELLAVGSSDACPVLFPTDEKFLNRPVPQEDEDEDDDDLPSLNSTISEVSQSLPSRPAMRRMLSSTSLQTRPADTIPIYELGTPLVRGHEREVTSVSWTSRGDLVSLSDDYSVRVWKEGEKARELRMGGEVEGRRWGCGWAEVPESWDEDDD</sequence>
<protein>
    <submittedName>
        <fullName evidence="8">WD40 repeat-like protein</fullName>
    </submittedName>
</protein>
<keyword evidence="2 6" id="KW-0853">WD repeat</keyword>
<dbReference type="Proteomes" id="UP000799772">
    <property type="component" value="Unassembled WGS sequence"/>
</dbReference>
<feature type="non-terminal residue" evidence="8">
    <location>
        <position position="1"/>
    </location>
</feature>
<feature type="compositionally biased region" description="Low complexity" evidence="7">
    <location>
        <begin position="107"/>
        <end position="116"/>
    </location>
</feature>
<proteinExistence type="inferred from homology"/>
<dbReference type="InterPro" id="IPR051865">
    <property type="entry name" value="WD-repeat_CDT2_adapter"/>
</dbReference>
<dbReference type="GO" id="GO:0030674">
    <property type="term" value="F:protein-macromolecule adaptor activity"/>
    <property type="evidence" value="ECO:0007669"/>
    <property type="project" value="TreeGrafter"/>
</dbReference>
<keyword evidence="4" id="KW-0833">Ubl conjugation pathway</keyword>
<evidence type="ECO:0000313" key="8">
    <source>
        <dbReference type="EMBL" id="KAF2104773.1"/>
    </source>
</evidence>
<dbReference type="GO" id="GO:0043161">
    <property type="term" value="P:proteasome-mediated ubiquitin-dependent protein catabolic process"/>
    <property type="evidence" value="ECO:0007669"/>
    <property type="project" value="TreeGrafter"/>
</dbReference>